<proteinExistence type="predicted"/>
<accession>A0A2H9THE3</accession>
<gene>
    <name evidence="1" type="ORF">PSACC_03022</name>
</gene>
<organism evidence="1 2">
    <name type="scientific">Paramicrosporidium saccamoebae</name>
    <dbReference type="NCBI Taxonomy" id="1246581"/>
    <lineage>
        <taxon>Eukaryota</taxon>
        <taxon>Fungi</taxon>
        <taxon>Fungi incertae sedis</taxon>
        <taxon>Cryptomycota</taxon>
        <taxon>Cryptomycota incertae sedis</taxon>
        <taxon>Paramicrosporidium</taxon>
    </lineage>
</organism>
<dbReference type="EMBL" id="MTSL01000187">
    <property type="protein sequence ID" value="PJF17161.1"/>
    <property type="molecule type" value="Genomic_DNA"/>
</dbReference>
<dbReference type="AlphaFoldDB" id="A0A2H9THE3"/>
<reference evidence="1 2" key="1">
    <citation type="submission" date="2016-10" db="EMBL/GenBank/DDBJ databases">
        <title>The genome of Paramicrosporidium saccamoebae is the missing link in understanding Cryptomycota and Microsporidia evolution.</title>
        <authorList>
            <person name="Quandt C.A."/>
            <person name="Beaudet D."/>
            <person name="Corsaro D."/>
            <person name="Michel R."/>
            <person name="Corradi N."/>
            <person name="James T."/>
        </authorList>
    </citation>
    <scope>NUCLEOTIDE SEQUENCE [LARGE SCALE GENOMIC DNA]</scope>
    <source>
        <strain evidence="1 2">KSL3</strain>
    </source>
</reference>
<keyword evidence="2" id="KW-1185">Reference proteome</keyword>
<name>A0A2H9THE3_9FUNG</name>
<evidence type="ECO:0000313" key="2">
    <source>
        <dbReference type="Proteomes" id="UP000240830"/>
    </source>
</evidence>
<dbReference type="Proteomes" id="UP000240830">
    <property type="component" value="Unassembled WGS sequence"/>
</dbReference>
<comment type="caution">
    <text evidence="1">The sequence shown here is derived from an EMBL/GenBank/DDBJ whole genome shotgun (WGS) entry which is preliminary data.</text>
</comment>
<sequence>MLGGEVREFLIELESRFPDFHLSSSGNEWLNSLEFERKHTEIAFPQIVSILNSLASPDSTFPASQPGHFSGETEKMYMSRISELENDLAKRRSECEELVQHMSQLEVDLSRANHHISDVINGLRFSDIFSCNG</sequence>
<evidence type="ECO:0000313" key="1">
    <source>
        <dbReference type="EMBL" id="PJF17161.1"/>
    </source>
</evidence>
<protein>
    <submittedName>
        <fullName evidence="1">Uncharacterized protein</fullName>
    </submittedName>
</protein>